<gene>
    <name evidence="2" type="ORF">ERS852429_01884</name>
</gene>
<evidence type="ECO:0008006" key="4">
    <source>
        <dbReference type="Google" id="ProtNLM"/>
    </source>
</evidence>
<evidence type="ECO:0000256" key="1">
    <source>
        <dbReference type="SAM" id="SignalP"/>
    </source>
</evidence>
<keyword evidence="1" id="KW-0732">Signal</keyword>
<name>A0A173U6Z4_PARDI</name>
<dbReference type="InterPro" id="IPR023614">
    <property type="entry name" value="Porin_dom_sf"/>
</dbReference>
<feature type="chain" id="PRO_5008012825" description="Phosphate-selective porin O and P" evidence="1">
    <location>
        <begin position="24"/>
        <end position="406"/>
    </location>
</feature>
<evidence type="ECO:0000313" key="2">
    <source>
        <dbReference type="EMBL" id="CUN09278.1"/>
    </source>
</evidence>
<dbReference type="Pfam" id="PF07396">
    <property type="entry name" value="Porin_O_P"/>
    <property type="match status" value="1"/>
</dbReference>
<dbReference type="EMBL" id="CYXP01000004">
    <property type="protein sequence ID" value="CUN09278.1"/>
    <property type="molecule type" value="Genomic_DNA"/>
</dbReference>
<dbReference type="RefSeq" id="WP_044544835.1">
    <property type="nucleotide sequence ID" value="NZ_CDRH01000082.1"/>
</dbReference>
<dbReference type="InterPro" id="IPR010870">
    <property type="entry name" value="Porin_O/P"/>
</dbReference>
<protein>
    <recommendedName>
        <fullName evidence="4">Phosphate-selective porin O and P</fullName>
    </recommendedName>
</protein>
<dbReference type="SUPFAM" id="SSF56935">
    <property type="entry name" value="Porins"/>
    <property type="match status" value="1"/>
</dbReference>
<sequence>MKRLTVAWLSAFLFIGSALTSYAQTNSPIPERDSSSVSLFEYATKIPKLNKVFNLDLEMHAGFNADFFSGKLDEAAFRFRDVKIDVTGEVNDRLFYWYRQILNGGYEGQALENLNESIEYAYIGYKLNERFTLTAGKQDVFYGGFEYDENPLLIYEYSDMNEYSLCYLTGIGLGYQPNESQEIRLQVTNSRMGSMEDEYGRLPEGFKKPRVPLFYTLNWNGNFLDELIHLRYSVSAAEQAQGKYMYSVFTGQSIEAGPVYAYFDVMYSRGKLDPLGLLTELTQPEVTGEEEEEPEPPVRMQNIDYLSLVGEIQYRFHPKWQLFAKGMYESASIYKAYDTYEKGKYRTAWGYQGGLEFYPMADDNLHIFLTAIGKKYNLSERAKALDASLDDTARLSIGFIYRLPLY</sequence>
<accession>A0A173U6Z4</accession>
<proteinExistence type="predicted"/>
<feature type="signal peptide" evidence="1">
    <location>
        <begin position="1"/>
        <end position="23"/>
    </location>
</feature>
<dbReference type="Gene3D" id="2.40.160.10">
    <property type="entry name" value="Porin"/>
    <property type="match status" value="1"/>
</dbReference>
<dbReference type="Proteomes" id="UP000095591">
    <property type="component" value="Unassembled WGS sequence"/>
</dbReference>
<dbReference type="AlphaFoldDB" id="A0A173U6Z4"/>
<reference evidence="2 3" key="1">
    <citation type="submission" date="2015-09" db="EMBL/GenBank/DDBJ databases">
        <authorList>
            <consortium name="Pathogen Informatics"/>
        </authorList>
    </citation>
    <scope>NUCLEOTIDE SEQUENCE [LARGE SCALE GENOMIC DNA]</scope>
    <source>
        <strain evidence="2 3">2789STDY5608872</strain>
    </source>
</reference>
<evidence type="ECO:0000313" key="3">
    <source>
        <dbReference type="Proteomes" id="UP000095591"/>
    </source>
</evidence>
<organism evidence="2 3">
    <name type="scientific">Parabacteroides distasonis</name>
    <dbReference type="NCBI Taxonomy" id="823"/>
    <lineage>
        <taxon>Bacteria</taxon>
        <taxon>Pseudomonadati</taxon>
        <taxon>Bacteroidota</taxon>
        <taxon>Bacteroidia</taxon>
        <taxon>Bacteroidales</taxon>
        <taxon>Tannerellaceae</taxon>
        <taxon>Parabacteroides</taxon>
    </lineage>
</organism>